<dbReference type="PANTHER" id="PTHR47504:SF5">
    <property type="entry name" value="RIGHT ORIGIN-BINDING PROTEIN"/>
    <property type="match status" value="1"/>
</dbReference>
<evidence type="ECO:0000256" key="1">
    <source>
        <dbReference type="ARBA" id="ARBA00023015"/>
    </source>
</evidence>
<dbReference type="EMBL" id="DXCL01000046">
    <property type="protein sequence ID" value="HIZ04171.1"/>
    <property type="molecule type" value="Genomic_DNA"/>
</dbReference>
<dbReference type="AlphaFoldDB" id="A0A9D2IEK5"/>
<evidence type="ECO:0000313" key="6">
    <source>
        <dbReference type="Proteomes" id="UP000824132"/>
    </source>
</evidence>
<dbReference type="SMART" id="SM00871">
    <property type="entry name" value="AraC_E_bind"/>
    <property type="match status" value="1"/>
</dbReference>
<dbReference type="Gene3D" id="3.20.80.10">
    <property type="entry name" value="Regulatory factor, effector binding domain"/>
    <property type="match status" value="1"/>
</dbReference>
<keyword evidence="3" id="KW-0804">Transcription</keyword>
<protein>
    <submittedName>
        <fullName evidence="5">AraC family transcriptional regulator</fullName>
    </submittedName>
</protein>
<keyword evidence="2" id="KW-0238">DNA-binding</keyword>
<dbReference type="InterPro" id="IPR011256">
    <property type="entry name" value="Reg_factor_effector_dom_sf"/>
</dbReference>
<evidence type="ECO:0000256" key="2">
    <source>
        <dbReference type="ARBA" id="ARBA00023125"/>
    </source>
</evidence>
<organism evidence="5 6">
    <name type="scientific">Candidatus Borkfalkia avistercoris</name>
    <dbReference type="NCBI Taxonomy" id="2838504"/>
    <lineage>
        <taxon>Bacteria</taxon>
        <taxon>Bacillati</taxon>
        <taxon>Bacillota</taxon>
        <taxon>Clostridia</taxon>
        <taxon>Christensenellales</taxon>
        <taxon>Christensenellaceae</taxon>
        <taxon>Candidatus Borkfalkia</taxon>
    </lineage>
</organism>
<name>A0A9D2IEK5_9FIRM</name>
<accession>A0A9D2IEK5</accession>
<feature type="domain" description="HTH araC/xylS-type" evidence="4">
    <location>
        <begin position="8"/>
        <end position="106"/>
    </location>
</feature>
<dbReference type="SUPFAM" id="SSF55136">
    <property type="entry name" value="Probable bacterial effector-binding domain"/>
    <property type="match status" value="1"/>
</dbReference>
<sequence>MDWISGIQRAIDYIEEHLTEEIDLAEAAECACSSAFHFLRIFGIVCGYTPGEYVRMRRLSLAGADILEKRCNVTEAALHYGYETPESFSRAFRNFHGILPSQVKQGCSLKAFSPISVKLDKQGGNTMNYKIEKRPAGLLVGYKKRFRGVPYGAEREKQEDRFFRTTRAKQRLLRGASDTPEIDYCVIKNIDEEGYDFYIAYNLDEWSRTEMFNPAVTGVDFMDKLGFEQIEIPPQTYAVFETPKMRRPIMDYIALRQQIVTEWLPSTDYVFADAPEIVAMHWPVNGKEAKQRYIEICLPVENKF</sequence>
<dbReference type="GO" id="GO:0043565">
    <property type="term" value="F:sequence-specific DNA binding"/>
    <property type="evidence" value="ECO:0007669"/>
    <property type="project" value="InterPro"/>
</dbReference>
<evidence type="ECO:0000256" key="3">
    <source>
        <dbReference type="ARBA" id="ARBA00023163"/>
    </source>
</evidence>
<reference evidence="5" key="2">
    <citation type="submission" date="2021-04" db="EMBL/GenBank/DDBJ databases">
        <authorList>
            <person name="Gilroy R."/>
        </authorList>
    </citation>
    <scope>NUCLEOTIDE SEQUENCE</scope>
    <source>
        <strain evidence="5">CHK187-5294</strain>
    </source>
</reference>
<dbReference type="PANTHER" id="PTHR47504">
    <property type="entry name" value="RIGHT ORIGIN-BINDING PROTEIN"/>
    <property type="match status" value="1"/>
</dbReference>
<keyword evidence="1" id="KW-0805">Transcription regulation</keyword>
<dbReference type="InterPro" id="IPR050959">
    <property type="entry name" value="MarA-like"/>
</dbReference>
<dbReference type="InterPro" id="IPR018060">
    <property type="entry name" value="HTH_AraC"/>
</dbReference>
<dbReference type="GO" id="GO:0003700">
    <property type="term" value="F:DNA-binding transcription factor activity"/>
    <property type="evidence" value="ECO:0007669"/>
    <property type="project" value="InterPro"/>
</dbReference>
<evidence type="ECO:0000259" key="4">
    <source>
        <dbReference type="PROSITE" id="PS01124"/>
    </source>
</evidence>
<dbReference type="Gene3D" id="1.10.10.60">
    <property type="entry name" value="Homeodomain-like"/>
    <property type="match status" value="2"/>
</dbReference>
<dbReference type="Proteomes" id="UP000824132">
    <property type="component" value="Unassembled WGS sequence"/>
</dbReference>
<comment type="caution">
    <text evidence="5">The sequence shown here is derived from an EMBL/GenBank/DDBJ whole genome shotgun (WGS) entry which is preliminary data.</text>
</comment>
<dbReference type="Pfam" id="PF12833">
    <property type="entry name" value="HTH_18"/>
    <property type="match status" value="1"/>
</dbReference>
<dbReference type="SMART" id="SM00342">
    <property type="entry name" value="HTH_ARAC"/>
    <property type="match status" value="1"/>
</dbReference>
<evidence type="ECO:0000313" key="5">
    <source>
        <dbReference type="EMBL" id="HIZ04171.1"/>
    </source>
</evidence>
<dbReference type="SUPFAM" id="SSF46689">
    <property type="entry name" value="Homeodomain-like"/>
    <property type="match status" value="2"/>
</dbReference>
<dbReference type="PROSITE" id="PS01124">
    <property type="entry name" value="HTH_ARAC_FAMILY_2"/>
    <property type="match status" value="1"/>
</dbReference>
<dbReference type="InterPro" id="IPR009057">
    <property type="entry name" value="Homeodomain-like_sf"/>
</dbReference>
<proteinExistence type="predicted"/>
<reference evidence="5" key="1">
    <citation type="journal article" date="2021" name="PeerJ">
        <title>Extensive microbial diversity within the chicken gut microbiome revealed by metagenomics and culture.</title>
        <authorList>
            <person name="Gilroy R."/>
            <person name="Ravi A."/>
            <person name="Getino M."/>
            <person name="Pursley I."/>
            <person name="Horton D.L."/>
            <person name="Alikhan N.F."/>
            <person name="Baker D."/>
            <person name="Gharbi K."/>
            <person name="Hall N."/>
            <person name="Watson M."/>
            <person name="Adriaenssens E.M."/>
            <person name="Foster-Nyarko E."/>
            <person name="Jarju S."/>
            <person name="Secka A."/>
            <person name="Antonio M."/>
            <person name="Oren A."/>
            <person name="Chaudhuri R.R."/>
            <person name="La Ragione R."/>
            <person name="Hildebrand F."/>
            <person name="Pallen M.J."/>
        </authorList>
    </citation>
    <scope>NUCLEOTIDE SEQUENCE</scope>
    <source>
        <strain evidence="5">CHK187-5294</strain>
    </source>
</reference>
<gene>
    <name evidence="5" type="ORF">H9727_07790</name>
</gene>
<dbReference type="InterPro" id="IPR010499">
    <property type="entry name" value="AraC_E-bd"/>
</dbReference>